<dbReference type="PANTHER" id="PTHR40278">
    <property type="entry name" value="DNA UTILIZATION PROTEIN HOFN"/>
    <property type="match status" value="1"/>
</dbReference>
<sequence length="380" mass="41663">MHESKDRGALLATVRAARPRDWAQSAAAWWCREAVDLLPQRFVAALAPAGRPRLLVDRDDTGIRLQLNDPRSGVQAGETTHAGEVTAAIASILQRHGLDRRDVDLGLRLPEESVFRRELMLPPEAKGAIDTIVPQNLLRRTPFKAEDIYCDHLTATSPDGRIAVRQWVTRRHHVQQAADQLGLAVAHIDFVVFGDDQTSPSIRLARPAAARKTSTVAIAVLGALAVLLGSSIAVLTFARQQATLARLDAEIVVARKGAERVRVLVDQLRERRTALSRLRLQRSEVPGLIDVWDEASRILPKHSWLTELRLVEGANPRSATVTMTGFSAAAPSLINTLGGSRLFVDAALTSPVAMDTIENRERFSLQARIRVPDAIKEVAP</sequence>
<keyword evidence="1" id="KW-1133">Transmembrane helix</keyword>
<evidence type="ECO:0000313" key="2">
    <source>
        <dbReference type="EMBL" id="BAM86896.1"/>
    </source>
</evidence>
<dbReference type="InterPro" id="IPR052534">
    <property type="entry name" value="Extracell_DNA_Util/SecSys_Comp"/>
</dbReference>
<proteinExistence type="predicted"/>
<reference evidence="2 3" key="1">
    <citation type="journal article" date="2013" name="Appl. Environ. Microbiol.">
        <title>Genome analysis suggests that the soil oligotrophic bacterium Agromonas oligotrophica (Bradyrhizobium oligotrophicum) is a nitrogen-fixing symbiont of Aeschynomene indica.</title>
        <authorList>
            <person name="Okubo T."/>
            <person name="Fukushima S."/>
            <person name="Itakura M."/>
            <person name="Oshima K."/>
            <person name="Longtonglang A."/>
            <person name="Teaumroong N."/>
            <person name="Mitsui H."/>
            <person name="Hattori M."/>
            <person name="Hattori R."/>
            <person name="Hattori T."/>
            <person name="Minamisawa K."/>
        </authorList>
    </citation>
    <scope>NUCLEOTIDE SEQUENCE [LARGE SCALE GENOMIC DNA]</scope>
    <source>
        <strain evidence="2 3">S58</strain>
    </source>
</reference>
<dbReference type="STRING" id="1245469.S58_08850"/>
<dbReference type="EMBL" id="AP012603">
    <property type="protein sequence ID" value="BAM86896.1"/>
    <property type="molecule type" value="Genomic_DNA"/>
</dbReference>
<dbReference type="AlphaFoldDB" id="M4Z2F8"/>
<dbReference type="PANTHER" id="PTHR40278:SF1">
    <property type="entry name" value="DNA UTILIZATION PROTEIN HOFN"/>
    <property type="match status" value="1"/>
</dbReference>
<dbReference type="Proteomes" id="UP000011841">
    <property type="component" value="Chromosome"/>
</dbReference>
<evidence type="ECO:0008006" key="4">
    <source>
        <dbReference type="Google" id="ProtNLM"/>
    </source>
</evidence>
<evidence type="ECO:0000256" key="1">
    <source>
        <dbReference type="SAM" id="Phobius"/>
    </source>
</evidence>
<keyword evidence="1" id="KW-0812">Transmembrane</keyword>
<keyword evidence="1" id="KW-0472">Membrane</keyword>
<evidence type="ECO:0000313" key="3">
    <source>
        <dbReference type="Proteomes" id="UP000011841"/>
    </source>
</evidence>
<dbReference type="KEGG" id="aol:S58_08850"/>
<accession>M4Z2F8</accession>
<dbReference type="InterPro" id="IPR007813">
    <property type="entry name" value="PilN"/>
</dbReference>
<dbReference type="HOGENOM" id="CLU_741181_0_0_5"/>
<dbReference type="eggNOG" id="COG3166">
    <property type="taxonomic scope" value="Bacteria"/>
</dbReference>
<dbReference type="PATRIC" id="fig|1245469.3.peg.904"/>
<gene>
    <name evidence="2" type="ORF">S58_08850</name>
</gene>
<protein>
    <recommendedName>
        <fullName evidence="4">General secretion pathway protein L</fullName>
    </recommendedName>
</protein>
<feature type="transmembrane region" description="Helical" evidence="1">
    <location>
        <begin position="216"/>
        <end position="238"/>
    </location>
</feature>
<organism evidence="2 3">
    <name type="scientific">Bradyrhizobium oligotrophicum S58</name>
    <dbReference type="NCBI Taxonomy" id="1245469"/>
    <lineage>
        <taxon>Bacteria</taxon>
        <taxon>Pseudomonadati</taxon>
        <taxon>Pseudomonadota</taxon>
        <taxon>Alphaproteobacteria</taxon>
        <taxon>Hyphomicrobiales</taxon>
        <taxon>Nitrobacteraceae</taxon>
        <taxon>Bradyrhizobium</taxon>
    </lineage>
</organism>
<dbReference type="Pfam" id="PF05137">
    <property type="entry name" value="PilN"/>
    <property type="match status" value="1"/>
</dbReference>
<keyword evidence="3" id="KW-1185">Reference proteome</keyword>
<name>M4Z2F8_9BRAD</name>
<dbReference type="OrthoDB" id="8435735at2"/>